<protein>
    <submittedName>
        <fullName evidence="2">Type III secretion protein HrpB7</fullName>
    </submittedName>
</protein>
<organism evidence="2">
    <name type="scientific">Burkholderia pseudomallei 1710a</name>
    <dbReference type="NCBI Taxonomy" id="320371"/>
    <lineage>
        <taxon>Bacteria</taxon>
        <taxon>Pseudomonadati</taxon>
        <taxon>Pseudomonadota</taxon>
        <taxon>Betaproteobacteria</taxon>
        <taxon>Burkholderiales</taxon>
        <taxon>Burkholderiaceae</taxon>
        <taxon>Burkholderia</taxon>
        <taxon>pseudomallei group</taxon>
    </lineage>
</organism>
<evidence type="ECO:0000256" key="1">
    <source>
        <dbReference type="SAM" id="Coils"/>
    </source>
</evidence>
<dbReference type="HOGENOM" id="CLU_1552418_0_0_4"/>
<accession>A0A0E1VTN0</accession>
<dbReference type="GeneID" id="93063819"/>
<proteinExistence type="predicted"/>
<dbReference type="AlphaFoldDB" id="A0A0E1VTN0"/>
<sequence length="175" mass="19280">MSGRQQRAFETLLARRAQRGERLRAEQRVLRAERDAAAAELAQGEAHAHAKRDAANRYAERVDAMAAGRAPFTIGDYAACRRYRDALLDEHALASAQCARLRAALQAKVDRLAATARRIARNDAQIDVVRERIRRLARAAEAAAEDAQDEEIEEGVLARRLAAARASDASNETHA</sequence>
<dbReference type="Pfam" id="PF09486">
    <property type="entry name" value="HrpB7"/>
    <property type="match status" value="1"/>
</dbReference>
<keyword evidence="1" id="KW-0175">Coiled coil</keyword>
<name>A0A0E1VTN0_BURPE</name>
<dbReference type="Proteomes" id="UP000001812">
    <property type="component" value="Chromosome II"/>
</dbReference>
<dbReference type="RefSeq" id="WP_004528906.1">
    <property type="nucleotide sequence ID" value="NZ_CM000833.1"/>
</dbReference>
<feature type="coiled-coil region" evidence="1">
    <location>
        <begin position="126"/>
        <end position="153"/>
    </location>
</feature>
<dbReference type="EMBL" id="CM000833">
    <property type="protein sequence ID" value="EET03449.1"/>
    <property type="molecule type" value="Genomic_DNA"/>
</dbReference>
<reference evidence="2" key="1">
    <citation type="submission" date="2009-05" db="EMBL/GenBank/DDBJ databases">
        <authorList>
            <person name="Harkins D.M."/>
            <person name="DeShazer D."/>
            <person name="Woods D.E."/>
            <person name="Brinkac L.M."/>
            <person name="Brown K.A."/>
            <person name="Hung G.C."/>
            <person name="Tuanyok A."/>
            <person name="Zhang B."/>
            <person name="Nierman W.C."/>
        </authorList>
    </citation>
    <scope>NUCLEOTIDE SEQUENCE [LARGE SCALE GENOMIC DNA]</scope>
    <source>
        <strain evidence="2">1710a</strain>
    </source>
</reference>
<dbReference type="NCBIfam" id="TIGR02559">
    <property type="entry name" value="HrpB7"/>
    <property type="match status" value="1"/>
</dbReference>
<evidence type="ECO:0000313" key="2">
    <source>
        <dbReference type="EMBL" id="EET03449.1"/>
    </source>
</evidence>
<gene>
    <name evidence="2" type="ORF">BURPS1710A_A1467</name>
</gene>
<dbReference type="InterPro" id="IPR013392">
    <property type="entry name" value="T3SS_HrpB7"/>
</dbReference>